<protein>
    <recommendedName>
        <fullName evidence="2">MOSC domain-containing protein</fullName>
    </recommendedName>
</protein>
<dbReference type="EnsemblMetazoa" id="tetur19g01010.1">
    <property type="protein sequence ID" value="tetur19g01010.1"/>
    <property type="gene ID" value="tetur19g01010"/>
</dbReference>
<dbReference type="InterPro" id="IPR011037">
    <property type="entry name" value="Pyrv_Knase-like_insert_dom_sf"/>
</dbReference>
<feature type="domain" description="MOSC" evidence="2">
    <location>
        <begin position="186"/>
        <end position="329"/>
    </location>
</feature>
<dbReference type="GO" id="GO:0030170">
    <property type="term" value="F:pyridoxal phosphate binding"/>
    <property type="evidence" value="ECO:0007669"/>
    <property type="project" value="InterPro"/>
</dbReference>
<evidence type="ECO:0000313" key="3">
    <source>
        <dbReference type="EnsemblMetazoa" id="tetur19g01010.1"/>
    </source>
</evidence>
<dbReference type="OrthoDB" id="6479793at2759"/>
<dbReference type="PANTHER" id="PTHR14237:SF19">
    <property type="entry name" value="MITOCHONDRIAL AMIDOXIME REDUCING COMPONENT 1"/>
    <property type="match status" value="1"/>
</dbReference>
<gene>
    <name evidence="3" type="primary">107366677</name>
</gene>
<sequence>MEANSSTIKLITTSVTIGFIGASIAYILWKVRNRNKIKPFIDVGKVKKIFIYPIKSLKPIECDQVDVDDQVVSKGQLKDRSFVLIDENNKFITQRQEPTLVLLDVELIDDRAIKITSPSKESIEILLSLDLNEKTELEIIQTRVWEDDVNGIDCGTEASQFFSNYLNKPNIRLLRFVKGLIDHRPSQVYRNGAISKDSNIKIMYQDSAPVLIINDKSIDTLNDLLTDGQVSHSNFRPNILIEAEAFDEDNWERLVIGETQWQQLKKCTRCRMTTVNVETGVFMKEPMITLRKYRKPTGPDSGYHSPLMGVFFKPETRGIIKVGDSIAASHKS</sequence>
<evidence type="ECO:0000313" key="4">
    <source>
        <dbReference type="Proteomes" id="UP000015104"/>
    </source>
</evidence>
<dbReference type="AlphaFoldDB" id="T1KRX1"/>
<keyword evidence="1" id="KW-1133">Transmembrane helix</keyword>
<dbReference type="HOGENOM" id="CLU_028286_6_1_1"/>
<evidence type="ECO:0000256" key="1">
    <source>
        <dbReference type="SAM" id="Phobius"/>
    </source>
</evidence>
<keyword evidence="4" id="KW-1185">Reference proteome</keyword>
<dbReference type="PROSITE" id="PS51340">
    <property type="entry name" value="MOSC"/>
    <property type="match status" value="1"/>
</dbReference>
<dbReference type="InterPro" id="IPR005303">
    <property type="entry name" value="MOCOS_middle"/>
</dbReference>
<accession>T1KRX1</accession>
<dbReference type="PANTHER" id="PTHR14237">
    <property type="entry name" value="MOLYBDOPTERIN COFACTOR SULFURASE MOSC"/>
    <property type="match status" value="1"/>
</dbReference>
<dbReference type="OMA" id="AHDRSFM"/>
<dbReference type="Pfam" id="PF03476">
    <property type="entry name" value="MOSC_N"/>
    <property type="match status" value="1"/>
</dbReference>
<dbReference type="EMBL" id="CAEY01000419">
    <property type="status" value="NOT_ANNOTATED_CDS"/>
    <property type="molecule type" value="Genomic_DNA"/>
</dbReference>
<dbReference type="InterPro" id="IPR005302">
    <property type="entry name" value="MoCF_Sase_C"/>
</dbReference>
<proteinExistence type="predicted"/>
<dbReference type="Pfam" id="PF03473">
    <property type="entry name" value="MOSC"/>
    <property type="match status" value="1"/>
</dbReference>
<evidence type="ECO:0000259" key="2">
    <source>
        <dbReference type="PROSITE" id="PS51340"/>
    </source>
</evidence>
<dbReference type="STRING" id="32264.T1KRX1"/>
<dbReference type="GO" id="GO:0003824">
    <property type="term" value="F:catalytic activity"/>
    <property type="evidence" value="ECO:0007669"/>
    <property type="project" value="InterPro"/>
</dbReference>
<feature type="transmembrane region" description="Helical" evidence="1">
    <location>
        <begin position="6"/>
        <end position="29"/>
    </location>
</feature>
<keyword evidence="1" id="KW-0472">Membrane</keyword>
<reference evidence="3" key="2">
    <citation type="submission" date="2015-06" db="UniProtKB">
        <authorList>
            <consortium name="EnsemblMetazoa"/>
        </authorList>
    </citation>
    <scope>IDENTIFICATION</scope>
</reference>
<reference evidence="4" key="1">
    <citation type="submission" date="2011-08" db="EMBL/GenBank/DDBJ databases">
        <authorList>
            <person name="Rombauts S."/>
        </authorList>
    </citation>
    <scope>NUCLEOTIDE SEQUENCE</scope>
    <source>
        <strain evidence="4">London</strain>
    </source>
</reference>
<dbReference type="KEGG" id="tut:107366677"/>
<dbReference type="SUPFAM" id="SSF50800">
    <property type="entry name" value="PK beta-barrel domain-like"/>
    <property type="match status" value="1"/>
</dbReference>
<keyword evidence="1" id="KW-0812">Transmembrane</keyword>
<organism evidence="3 4">
    <name type="scientific">Tetranychus urticae</name>
    <name type="common">Two-spotted spider mite</name>
    <dbReference type="NCBI Taxonomy" id="32264"/>
    <lineage>
        <taxon>Eukaryota</taxon>
        <taxon>Metazoa</taxon>
        <taxon>Ecdysozoa</taxon>
        <taxon>Arthropoda</taxon>
        <taxon>Chelicerata</taxon>
        <taxon>Arachnida</taxon>
        <taxon>Acari</taxon>
        <taxon>Acariformes</taxon>
        <taxon>Trombidiformes</taxon>
        <taxon>Prostigmata</taxon>
        <taxon>Eleutherengona</taxon>
        <taxon>Raphignathae</taxon>
        <taxon>Tetranychoidea</taxon>
        <taxon>Tetranychidae</taxon>
        <taxon>Tetranychus</taxon>
    </lineage>
</organism>
<name>T1KRX1_TETUR</name>
<dbReference type="eggNOG" id="KOG2362">
    <property type="taxonomic scope" value="Eukaryota"/>
</dbReference>
<dbReference type="GO" id="GO:0030151">
    <property type="term" value="F:molybdenum ion binding"/>
    <property type="evidence" value="ECO:0007669"/>
    <property type="project" value="InterPro"/>
</dbReference>
<dbReference type="SUPFAM" id="SSF141673">
    <property type="entry name" value="MOSC N-terminal domain-like"/>
    <property type="match status" value="1"/>
</dbReference>
<dbReference type="Proteomes" id="UP000015104">
    <property type="component" value="Unassembled WGS sequence"/>
</dbReference>